<gene>
    <name evidence="9" type="ORF">AMOR_55310</name>
</gene>
<dbReference type="InterPro" id="IPR006089">
    <property type="entry name" value="Acyl-CoA_DH_CS"/>
</dbReference>
<protein>
    <submittedName>
        <fullName evidence="9">Acyl-CoA dehydrogenase</fullName>
    </submittedName>
</protein>
<dbReference type="PANTHER" id="PTHR43884">
    <property type="entry name" value="ACYL-COA DEHYDROGENASE"/>
    <property type="match status" value="1"/>
</dbReference>
<name>A0ABM7X409_9BACT</name>
<evidence type="ECO:0000259" key="8">
    <source>
        <dbReference type="Pfam" id="PF02771"/>
    </source>
</evidence>
<evidence type="ECO:0000256" key="3">
    <source>
        <dbReference type="ARBA" id="ARBA00022630"/>
    </source>
</evidence>
<dbReference type="PANTHER" id="PTHR43884:SF12">
    <property type="entry name" value="ISOVALERYL-COA DEHYDROGENASE, MITOCHONDRIAL-RELATED"/>
    <property type="match status" value="1"/>
</dbReference>
<keyword evidence="5" id="KW-0560">Oxidoreductase</keyword>
<dbReference type="Gene3D" id="1.10.540.10">
    <property type="entry name" value="Acyl-CoA dehydrogenase/oxidase, N-terminal domain"/>
    <property type="match status" value="1"/>
</dbReference>
<comment type="similarity">
    <text evidence="2 5">Belongs to the acyl-CoA dehydrogenase family.</text>
</comment>
<evidence type="ECO:0000259" key="6">
    <source>
        <dbReference type="Pfam" id="PF00441"/>
    </source>
</evidence>
<dbReference type="Pfam" id="PF00441">
    <property type="entry name" value="Acyl-CoA_dh_1"/>
    <property type="match status" value="1"/>
</dbReference>
<dbReference type="InterPro" id="IPR046373">
    <property type="entry name" value="Acyl-CoA_Oxase/DH_mid-dom_sf"/>
</dbReference>
<keyword evidence="10" id="KW-1185">Reference proteome</keyword>
<keyword evidence="4 5" id="KW-0274">FAD</keyword>
<dbReference type="Gene3D" id="1.20.140.10">
    <property type="entry name" value="Butyryl-CoA Dehydrogenase, subunit A, domain 3"/>
    <property type="match status" value="1"/>
</dbReference>
<feature type="domain" description="Acyl-CoA oxidase/dehydrogenase middle" evidence="7">
    <location>
        <begin position="122"/>
        <end position="217"/>
    </location>
</feature>
<dbReference type="SUPFAM" id="SSF47203">
    <property type="entry name" value="Acyl-CoA dehydrogenase C-terminal domain-like"/>
    <property type="match status" value="1"/>
</dbReference>
<evidence type="ECO:0000256" key="2">
    <source>
        <dbReference type="ARBA" id="ARBA00009347"/>
    </source>
</evidence>
<evidence type="ECO:0000313" key="10">
    <source>
        <dbReference type="Proteomes" id="UP001162891"/>
    </source>
</evidence>
<dbReference type="Pfam" id="PF02770">
    <property type="entry name" value="Acyl-CoA_dh_M"/>
    <property type="match status" value="1"/>
</dbReference>
<dbReference type="SUPFAM" id="SSF56645">
    <property type="entry name" value="Acyl-CoA dehydrogenase NM domain-like"/>
    <property type="match status" value="1"/>
</dbReference>
<dbReference type="Gene3D" id="2.40.110.10">
    <property type="entry name" value="Butyryl-CoA Dehydrogenase, subunit A, domain 2"/>
    <property type="match status" value="1"/>
</dbReference>
<dbReference type="PROSITE" id="PS00073">
    <property type="entry name" value="ACYL_COA_DH_2"/>
    <property type="match status" value="1"/>
</dbReference>
<dbReference type="EMBL" id="AP025591">
    <property type="protein sequence ID" value="BDG06535.1"/>
    <property type="molecule type" value="Genomic_DNA"/>
</dbReference>
<dbReference type="InterPro" id="IPR006091">
    <property type="entry name" value="Acyl-CoA_Oxase/DH_mid-dom"/>
</dbReference>
<keyword evidence="3 5" id="KW-0285">Flavoprotein</keyword>
<comment type="cofactor">
    <cofactor evidence="1 5">
        <name>FAD</name>
        <dbReference type="ChEBI" id="CHEBI:57692"/>
    </cofactor>
</comment>
<evidence type="ECO:0000313" key="9">
    <source>
        <dbReference type="EMBL" id="BDG06535.1"/>
    </source>
</evidence>
<proteinExistence type="inferred from homology"/>
<reference evidence="10" key="1">
    <citation type="journal article" date="2022" name="Int. J. Syst. Evol. Microbiol.">
        <title>Anaeromyxobacter oryzae sp. nov., Anaeromyxobacter diazotrophicus sp. nov. and Anaeromyxobacter paludicola sp. nov., isolated from paddy soils.</title>
        <authorList>
            <person name="Itoh H."/>
            <person name="Xu Z."/>
            <person name="Mise K."/>
            <person name="Masuda Y."/>
            <person name="Ushijima N."/>
            <person name="Hayakawa C."/>
            <person name="Shiratori Y."/>
            <person name="Senoo K."/>
        </authorList>
    </citation>
    <scope>NUCLEOTIDE SEQUENCE [LARGE SCALE GENOMIC DNA]</scope>
    <source>
        <strain evidence="10">Red232</strain>
    </source>
</reference>
<dbReference type="InterPro" id="IPR036250">
    <property type="entry name" value="AcylCo_DH-like_C"/>
</dbReference>
<evidence type="ECO:0000259" key="7">
    <source>
        <dbReference type="Pfam" id="PF02770"/>
    </source>
</evidence>
<dbReference type="InterPro" id="IPR009100">
    <property type="entry name" value="AcylCoA_DH/oxidase_NM_dom_sf"/>
</dbReference>
<dbReference type="RefSeq" id="WP_248356774.1">
    <property type="nucleotide sequence ID" value="NZ_AP025591.1"/>
</dbReference>
<sequence>MDVQLTEEQRQVRDLCRQFAESELRPNARRWDAEHHFPREAVAKLAEMGLLGVAVPAEWGGAGMDNVSYAVAMEEISRGCAGTGVIMSVNNSLYCDPVLKFGTDAQRKEFLTPFARGEKLGAFALTEPMSGSDAAEMRTTARRRGDVYVLDGSKNYITNGPQADVILVFAMTDREKRHRGISAFLVPTDVKGFTRGKPDEKVGIRASGSCTVFFEGCEIPERYRLGQEGDGFKIAMATLDGGRIGIGAQALGIARAALEEAVAYSKERKAFGQAIAQFQAIQFMLADMATELDAARLLVLRAAALKDQGVRHTAESAMAKLFASEMCERVTSKALQIHGGLGYMKECDVERHWRDSRITEIYEGTSEIQRMVISASVLKD</sequence>
<dbReference type="PIRSF" id="PIRSF016578">
    <property type="entry name" value="HsaA"/>
    <property type="match status" value="1"/>
</dbReference>
<dbReference type="CDD" id="cd01158">
    <property type="entry name" value="SCAD_SBCAD"/>
    <property type="match status" value="1"/>
</dbReference>
<evidence type="ECO:0000256" key="5">
    <source>
        <dbReference type="RuleBase" id="RU362125"/>
    </source>
</evidence>
<dbReference type="InterPro" id="IPR009075">
    <property type="entry name" value="AcylCo_DH/oxidase_C"/>
</dbReference>
<evidence type="ECO:0000256" key="4">
    <source>
        <dbReference type="ARBA" id="ARBA00022827"/>
    </source>
</evidence>
<dbReference type="Proteomes" id="UP001162891">
    <property type="component" value="Chromosome"/>
</dbReference>
<dbReference type="InterPro" id="IPR037069">
    <property type="entry name" value="AcylCoA_DH/ox_N_sf"/>
</dbReference>
<organism evidence="9 10">
    <name type="scientific">Anaeromyxobacter oryzae</name>
    <dbReference type="NCBI Taxonomy" id="2918170"/>
    <lineage>
        <taxon>Bacteria</taxon>
        <taxon>Pseudomonadati</taxon>
        <taxon>Myxococcota</taxon>
        <taxon>Myxococcia</taxon>
        <taxon>Myxococcales</taxon>
        <taxon>Cystobacterineae</taxon>
        <taxon>Anaeromyxobacteraceae</taxon>
        <taxon>Anaeromyxobacter</taxon>
    </lineage>
</organism>
<feature type="domain" description="Acyl-CoA dehydrogenase/oxidase N-terminal" evidence="8">
    <location>
        <begin position="6"/>
        <end position="118"/>
    </location>
</feature>
<dbReference type="InterPro" id="IPR013786">
    <property type="entry name" value="AcylCoA_DH/ox_N"/>
</dbReference>
<feature type="domain" description="Acyl-CoA dehydrogenase/oxidase C-terminal" evidence="6">
    <location>
        <begin position="229"/>
        <end position="377"/>
    </location>
</feature>
<evidence type="ECO:0000256" key="1">
    <source>
        <dbReference type="ARBA" id="ARBA00001974"/>
    </source>
</evidence>
<accession>A0ABM7X409</accession>
<dbReference type="Pfam" id="PF02771">
    <property type="entry name" value="Acyl-CoA_dh_N"/>
    <property type="match status" value="1"/>
</dbReference>